<dbReference type="EMBL" id="CM000142">
    <property type="protein sequence ID" value="EEE63711.1"/>
    <property type="molecule type" value="Genomic_DNA"/>
</dbReference>
<organism evidence="1">
    <name type="scientific">Oryza sativa subsp. japonica</name>
    <name type="common">Rice</name>
    <dbReference type="NCBI Taxonomy" id="39947"/>
    <lineage>
        <taxon>Eukaryota</taxon>
        <taxon>Viridiplantae</taxon>
        <taxon>Streptophyta</taxon>
        <taxon>Embryophyta</taxon>
        <taxon>Tracheophyta</taxon>
        <taxon>Spermatophyta</taxon>
        <taxon>Magnoliopsida</taxon>
        <taxon>Liliopsida</taxon>
        <taxon>Poales</taxon>
        <taxon>Poaceae</taxon>
        <taxon>BOP clade</taxon>
        <taxon>Oryzoideae</taxon>
        <taxon>Oryzeae</taxon>
        <taxon>Oryzinae</taxon>
        <taxon>Oryza</taxon>
        <taxon>Oryza sativa</taxon>
    </lineage>
</organism>
<name>B9FPK7_ORYSJ</name>
<dbReference type="AlphaFoldDB" id="B9FPK7"/>
<gene>
    <name evidence="1" type="ORF">OsJ_18529</name>
</gene>
<sequence>MHVPIGHVYGHKVLSTKIIGYDSNAKARIVHRTYSLVGGDDIEANNYIVITKQIYKLTGQTHHLALIQAARRSSFKLLTAHLPETSPRTLTVQVFSSDEGGWDPPLACAILQECELHSYLRQARRPARRRPLALPHILASPNPRPQVGTSSTRTLRRRFAAAEGVADETPDAVPHDMCLVLSQATNDVGRTSHRAAASLSVVALPGNRIAV</sequence>
<evidence type="ECO:0000313" key="1">
    <source>
        <dbReference type="EMBL" id="EEE63711.1"/>
    </source>
</evidence>
<dbReference type="Proteomes" id="UP000007752">
    <property type="component" value="Chromosome 5"/>
</dbReference>
<reference evidence="1" key="2">
    <citation type="submission" date="2008-12" db="EMBL/GenBank/DDBJ databases">
        <title>Improved gene annotation of the rice (Oryza sativa) genomes.</title>
        <authorList>
            <person name="Wang J."/>
            <person name="Li R."/>
            <person name="Fan W."/>
            <person name="Huang Q."/>
            <person name="Zhang J."/>
            <person name="Zhou Y."/>
            <person name="Hu Y."/>
            <person name="Zi S."/>
            <person name="Li J."/>
            <person name="Ni P."/>
            <person name="Zheng H."/>
            <person name="Zhang Y."/>
            <person name="Zhao M."/>
            <person name="Hao Q."/>
            <person name="McDermott J."/>
            <person name="Samudrala R."/>
            <person name="Kristiansen K."/>
            <person name="Wong G.K.-S."/>
        </authorList>
    </citation>
    <scope>NUCLEOTIDE SEQUENCE</scope>
</reference>
<reference evidence="1" key="1">
    <citation type="journal article" date="2005" name="PLoS Biol.">
        <title>The genomes of Oryza sativa: a history of duplications.</title>
        <authorList>
            <person name="Yu J."/>
            <person name="Wang J."/>
            <person name="Lin W."/>
            <person name="Li S."/>
            <person name="Li H."/>
            <person name="Zhou J."/>
            <person name="Ni P."/>
            <person name="Dong W."/>
            <person name="Hu S."/>
            <person name="Zeng C."/>
            <person name="Zhang J."/>
            <person name="Zhang Y."/>
            <person name="Li R."/>
            <person name="Xu Z."/>
            <person name="Li S."/>
            <person name="Li X."/>
            <person name="Zheng H."/>
            <person name="Cong L."/>
            <person name="Lin L."/>
            <person name="Yin J."/>
            <person name="Geng J."/>
            <person name="Li G."/>
            <person name="Shi J."/>
            <person name="Liu J."/>
            <person name="Lv H."/>
            <person name="Li J."/>
            <person name="Wang J."/>
            <person name="Deng Y."/>
            <person name="Ran L."/>
            <person name="Shi X."/>
            <person name="Wang X."/>
            <person name="Wu Q."/>
            <person name="Li C."/>
            <person name="Ren X."/>
            <person name="Wang J."/>
            <person name="Wang X."/>
            <person name="Li D."/>
            <person name="Liu D."/>
            <person name="Zhang X."/>
            <person name="Ji Z."/>
            <person name="Zhao W."/>
            <person name="Sun Y."/>
            <person name="Zhang Z."/>
            <person name="Bao J."/>
            <person name="Han Y."/>
            <person name="Dong L."/>
            <person name="Ji J."/>
            <person name="Chen P."/>
            <person name="Wu S."/>
            <person name="Liu J."/>
            <person name="Xiao Y."/>
            <person name="Bu D."/>
            <person name="Tan J."/>
            <person name="Yang L."/>
            <person name="Ye C."/>
            <person name="Zhang J."/>
            <person name="Xu J."/>
            <person name="Zhou Y."/>
            <person name="Yu Y."/>
            <person name="Zhang B."/>
            <person name="Zhuang S."/>
            <person name="Wei H."/>
            <person name="Liu B."/>
            <person name="Lei M."/>
            <person name="Yu H."/>
            <person name="Li Y."/>
            <person name="Xu H."/>
            <person name="Wei S."/>
            <person name="He X."/>
            <person name="Fang L."/>
            <person name="Zhang Z."/>
            <person name="Zhang Y."/>
            <person name="Huang X."/>
            <person name="Su Z."/>
            <person name="Tong W."/>
            <person name="Li J."/>
            <person name="Tong Z."/>
            <person name="Li S."/>
            <person name="Ye J."/>
            <person name="Wang L."/>
            <person name="Fang L."/>
            <person name="Lei T."/>
            <person name="Chen C."/>
            <person name="Chen H."/>
            <person name="Xu Z."/>
            <person name="Li H."/>
            <person name="Huang H."/>
            <person name="Zhang F."/>
            <person name="Xu H."/>
            <person name="Li N."/>
            <person name="Zhao C."/>
            <person name="Li S."/>
            <person name="Dong L."/>
            <person name="Huang Y."/>
            <person name="Li L."/>
            <person name="Xi Y."/>
            <person name="Qi Q."/>
            <person name="Li W."/>
            <person name="Zhang B."/>
            <person name="Hu W."/>
            <person name="Zhang Y."/>
            <person name="Tian X."/>
            <person name="Jiao Y."/>
            <person name="Liang X."/>
            <person name="Jin J."/>
            <person name="Gao L."/>
            <person name="Zheng W."/>
            <person name="Hao B."/>
            <person name="Liu S."/>
            <person name="Wang W."/>
            <person name="Yuan L."/>
            <person name="Cao M."/>
            <person name="McDermott J."/>
            <person name="Samudrala R."/>
            <person name="Wang J."/>
            <person name="Wong G.K."/>
            <person name="Yang H."/>
        </authorList>
    </citation>
    <scope>NUCLEOTIDE SEQUENCE [LARGE SCALE GENOMIC DNA]</scope>
</reference>
<protein>
    <submittedName>
        <fullName evidence="1">Uncharacterized protein</fullName>
    </submittedName>
</protein>
<proteinExistence type="predicted"/>
<accession>B9FPK7</accession>